<protein>
    <submittedName>
        <fullName evidence="1">Uncharacterized protein</fullName>
    </submittedName>
</protein>
<gene>
    <name evidence="1" type="ORF">HAX54_041783</name>
</gene>
<keyword evidence="2" id="KW-1185">Reference proteome</keyword>
<dbReference type="EMBL" id="JACEIK010000606">
    <property type="protein sequence ID" value="MCD7459728.1"/>
    <property type="molecule type" value="Genomic_DNA"/>
</dbReference>
<sequence length="54" mass="5811">MLSKRKKIDSDLREFRVGRKAPHALVHAAVLVPRALHHAAVLVPCTSGRTGVGS</sequence>
<organism evidence="1 2">
    <name type="scientific">Datura stramonium</name>
    <name type="common">Jimsonweed</name>
    <name type="synonym">Common thornapple</name>
    <dbReference type="NCBI Taxonomy" id="4076"/>
    <lineage>
        <taxon>Eukaryota</taxon>
        <taxon>Viridiplantae</taxon>
        <taxon>Streptophyta</taxon>
        <taxon>Embryophyta</taxon>
        <taxon>Tracheophyta</taxon>
        <taxon>Spermatophyta</taxon>
        <taxon>Magnoliopsida</taxon>
        <taxon>eudicotyledons</taxon>
        <taxon>Gunneridae</taxon>
        <taxon>Pentapetalae</taxon>
        <taxon>asterids</taxon>
        <taxon>lamiids</taxon>
        <taxon>Solanales</taxon>
        <taxon>Solanaceae</taxon>
        <taxon>Solanoideae</taxon>
        <taxon>Datureae</taxon>
        <taxon>Datura</taxon>
    </lineage>
</organism>
<evidence type="ECO:0000313" key="2">
    <source>
        <dbReference type="Proteomes" id="UP000823775"/>
    </source>
</evidence>
<accession>A0ABS8SLA8</accession>
<reference evidence="1 2" key="1">
    <citation type="journal article" date="2021" name="BMC Genomics">
        <title>Datura genome reveals duplications of psychoactive alkaloid biosynthetic genes and high mutation rate following tissue culture.</title>
        <authorList>
            <person name="Rajewski A."/>
            <person name="Carter-House D."/>
            <person name="Stajich J."/>
            <person name="Litt A."/>
        </authorList>
    </citation>
    <scope>NUCLEOTIDE SEQUENCE [LARGE SCALE GENOMIC DNA]</scope>
    <source>
        <strain evidence="1">AR-01</strain>
    </source>
</reference>
<comment type="caution">
    <text evidence="1">The sequence shown here is derived from an EMBL/GenBank/DDBJ whole genome shotgun (WGS) entry which is preliminary data.</text>
</comment>
<name>A0ABS8SLA8_DATST</name>
<feature type="non-terminal residue" evidence="1">
    <location>
        <position position="54"/>
    </location>
</feature>
<dbReference type="Proteomes" id="UP000823775">
    <property type="component" value="Unassembled WGS sequence"/>
</dbReference>
<evidence type="ECO:0000313" key="1">
    <source>
        <dbReference type="EMBL" id="MCD7459728.1"/>
    </source>
</evidence>
<proteinExistence type="predicted"/>